<dbReference type="AlphaFoldDB" id="S3D5I2"/>
<evidence type="ECO:0000256" key="1">
    <source>
        <dbReference type="SAM" id="MobiDB-lite"/>
    </source>
</evidence>
<gene>
    <name evidence="2" type="ORF">F503_04247</name>
</gene>
<dbReference type="HOGENOM" id="CLU_1759347_0_0_1"/>
<evidence type="ECO:0000313" key="2">
    <source>
        <dbReference type="EMBL" id="EPE08660.1"/>
    </source>
</evidence>
<protein>
    <submittedName>
        <fullName evidence="2">Uncharacterized protein</fullName>
    </submittedName>
</protein>
<name>S3D5I2_OPHP1</name>
<dbReference type="Proteomes" id="UP000016923">
    <property type="component" value="Unassembled WGS sequence"/>
</dbReference>
<keyword evidence="3" id="KW-1185">Reference proteome</keyword>
<sequence length="148" mass="15676">MAAGYDIQLRSDASGRGEKKRREPCPAQGEAPGWPAIGPTPLVISTSFRPAQVVAQRIKAHGSGTYLNAHDPAASTARTFRGPLVCAASPEGQREWFEWLAFSDGGLATSKGAALDDWCESVAGVQRVGIRNGEKASSVDGFRGSIEY</sequence>
<organism evidence="2 3">
    <name type="scientific">Ophiostoma piceae (strain UAMH 11346)</name>
    <name type="common">Sap stain fungus</name>
    <dbReference type="NCBI Taxonomy" id="1262450"/>
    <lineage>
        <taxon>Eukaryota</taxon>
        <taxon>Fungi</taxon>
        <taxon>Dikarya</taxon>
        <taxon>Ascomycota</taxon>
        <taxon>Pezizomycotina</taxon>
        <taxon>Sordariomycetes</taxon>
        <taxon>Sordariomycetidae</taxon>
        <taxon>Ophiostomatales</taxon>
        <taxon>Ophiostomataceae</taxon>
        <taxon>Ophiostoma</taxon>
    </lineage>
</organism>
<accession>S3D5I2</accession>
<dbReference type="VEuPathDB" id="FungiDB:F503_04247"/>
<dbReference type="EMBL" id="KE148148">
    <property type="protein sequence ID" value="EPE08660.1"/>
    <property type="molecule type" value="Genomic_DNA"/>
</dbReference>
<reference evidence="2 3" key="1">
    <citation type="journal article" date="2013" name="BMC Genomics">
        <title>The genome and transcriptome of the pine saprophyte Ophiostoma piceae, and a comparison with the bark beetle-associated pine pathogen Grosmannia clavigera.</title>
        <authorList>
            <person name="Haridas S."/>
            <person name="Wang Y."/>
            <person name="Lim L."/>
            <person name="Massoumi Alamouti S."/>
            <person name="Jackman S."/>
            <person name="Docking R."/>
            <person name="Robertson G."/>
            <person name="Birol I."/>
            <person name="Bohlmann J."/>
            <person name="Breuil C."/>
        </authorList>
    </citation>
    <scope>NUCLEOTIDE SEQUENCE [LARGE SCALE GENOMIC DNA]</scope>
    <source>
        <strain evidence="2 3">UAMH 11346</strain>
    </source>
</reference>
<proteinExistence type="predicted"/>
<feature type="region of interest" description="Disordered" evidence="1">
    <location>
        <begin position="1"/>
        <end position="37"/>
    </location>
</feature>
<feature type="compositionally biased region" description="Basic and acidic residues" evidence="1">
    <location>
        <begin position="13"/>
        <end position="24"/>
    </location>
</feature>
<evidence type="ECO:0000313" key="3">
    <source>
        <dbReference type="Proteomes" id="UP000016923"/>
    </source>
</evidence>